<evidence type="ECO:0000256" key="7">
    <source>
        <dbReference type="ARBA" id="ARBA00034125"/>
    </source>
</evidence>
<comment type="similarity">
    <text evidence="7">Belongs to the ThrE exporter (TC 2.A.79) family.</text>
</comment>
<dbReference type="EMBL" id="CP021422">
    <property type="protein sequence ID" value="ASB39700.1"/>
    <property type="molecule type" value="Genomic_DNA"/>
</dbReference>
<keyword evidence="12" id="KW-1185">Reference proteome</keyword>
<protein>
    <submittedName>
        <fullName evidence="10 11">Threonine/serine exporter</fullName>
    </submittedName>
</protein>
<evidence type="ECO:0000313" key="12">
    <source>
        <dbReference type="Proteomes" id="UP000196710"/>
    </source>
</evidence>
<name>A0A1Z2XMN9_9FIRM</name>
<evidence type="ECO:0000256" key="3">
    <source>
        <dbReference type="ARBA" id="ARBA00022519"/>
    </source>
</evidence>
<feature type="transmembrane region" description="Helical" evidence="8">
    <location>
        <begin position="6"/>
        <end position="28"/>
    </location>
</feature>
<dbReference type="PANTHER" id="PTHR34390:SF1">
    <property type="entry name" value="SUCCINATE TRANSPORTER SUBUNIT YJJB-RELATED"/>
    <property type="match status" value="1"/>
</dbReference>
<reference evidence="10" key="1">
    <citation type="journal article" date="2017" name="Genome Announc.">
        <title>High-Quality Whole-Genome Sequences of the Oligo-Mouse-Microbiota Bacterial Community.</title>
        <authorList>
            <person name="Garzetti D."/>
            <person name="Brugiroux S."/>
            <person name="Bunk B."/>
            <person name="Pukall R."/>
            <person name="McCoy K.D."/>
            <person name="Macpherson A.J."/>
            <person name="Stecher B."/>
        </authorList>
    </citation>
    <scope>NUCLEOTIDE SEQUENCE</scope>
    <source>
        <strain evidence="10">KB18</strain>
    </source>
</reference>
<evidence type="ECO:0000256" key="4">
    <source>
        <dbReference type="ARBA" id="ARBA00022692"/>
    </source>
</evidence>
<accession>A0A1Z2XMN9</accession>
<reference evidence="12" key="2">
    <citation type="submission" date="2017-05" db="EMBL/GenBank/DDBJ databases">
        <title>Improved OligoMM genomes.</title>
        <authorList>
            <person name="Garzetti D."/>
        </authorList>
    </citation>
    <scope>NUCLEOTIDE SEQUENCE [LARGE SCALE GENOMIC DNA]</scope>
    <source>
        <strain evidence="12">KB18</strain>
    </source>
</reference>
<evidence type="ECO:0000256" key="2">
    <source>
        <dbReference type="ARBA" id="ARBA00022475"/>
    </source>
</evidence>
<gene>
    <name evidence="10" type="ORF">ADH66_02935</name>
    <name evidence="11" type="ORF">I5Q82_12985</name>
</gene>
<keyword evidence="5 8" id="KW-1133">Transmembrane helix</keyword>
<keyword evidence="3" id="KW-0997">Cell inner membrane</keyword>
<dbReference type="EMBL" id="CP065321">
    <property type="protein sequence ID" value="QQR28993.1"/>
    <property type="molecule type" value="Genomic_DNA"/>
</dbReference>
<dbReference type="GO" id="GO:0015744">
    <property type="term" value="P:succinate transport"/>
    <property type="evidence" value="ECO:0007669"/>
    <property type="project" value="TreeGrafter"/>
</dbReference>
<evidence type="ECO:0000256" key="1">
    <source>
        <dbReference type="ARBA" id="ARBA00004651"/>
    </source>
</evidence>
<sequence length="153" mass="16256">MTGLLAIGNGVLQVLVAFISTIAFAVIFHAPKKELFYTGLTGGAGWLVYLLAQGLGSGTVAASFLATLALAWLSRVFSFARRAPVTVFLICGIFPLVPGAGIYYTGYNFFMGNDAMALEKGLETIKIAVAIALGTGIVQSLPPFLFHRPNKKR</sequence>
<dbReference type="GO" id="GO:0005886">
    <property type="term" value="C:plasma membrane"/>
    <property type="evidence" value="ECO:0007669"/>
    <property type="project" value="UniProtKB-SubCell"/>
</dbReference>
<dbReference type="Proteomes" id="UP000196710">
    <property type="component" value="Chromosome"/>
</dbReference>
<reference evidence="11 13" key="3">
    <citation type="submission" date="2020-11" db="EMBL/GenBank/DDBJ databases">
        <title>Closed and high quality bacterial genomes of the OMM12 community.</title>
        <authorList>
            <person name="Marbouty M."/>
            <person name="Lamy-Besnier Q."/>
            <person name="Debarbieux L."/>
            <person name="Koszul R."/>
        </authorList>
    </citation>
    <scope>NUCLEOTIDE SEQUENCE [LARGE SCALE GENOMIC DNA]</scope>
    <source>
        <strain evidence="11 13">KB18</strain>
    </source>
</reference>
<feature type="transmembrane region" description="Helical" evidence="8">
    <location>
        <begin position="85"/>
        <end position="105"/>
    </location>
</feature>
<dbReference type="InterPro" id="IPR024528">
    <property type="entry name" value="ThrE_2"/>
</dbReference>
<organism evidence="11 13">
    <name type="scientific">Acutalibacter muris</name>
    <dbReference type="NCBI Taxonomy" id="1796620"/>
    <lineage>
        <taxon>Bacteria</taxon>
        <taxon>Bacillati</taxon>
        <taxon>Bacillota</taxon>
        <taxon>Clostridia</taxon>
        <taxon>Eubacteriales</taxon>
        <taxon>Acutalibacteraceae</taxon>
        <taxon>Acutalibacter</taxon>
    </lineage>
</organism>
<keyword evidence="2" id="KW-1003">Cell membrane</keyword>
<evidence type="ECO:0000313" key="10">
    <source>
        <dbReference type="EMBL" id="ASB39700.1"/>
    </source>
</evidence>
<evidence type="ECO:0000313" key="11">
    <source>
        <dbReference type="EMBL" id="QQR28993.1"/>
    </source>
</evidence>
<keyword evidence="6 8" id="KW-0472">Membrane</keyword>
<dbReference type="Pfam" id="PF12821">
    <property type="entry name" value="ThrE_2"/>
    <property type="match status" value="1"/>
</dbReference>
<dbReference type="InterPro" id="IPR050539">
    <property type="entry name" value="ThrE_Dicarb/AminoAcid_Exp"/>
</dbReference>
<dbReference type="PANTHER" id="PTHR34390">
    <property type="entry name" value="UPF0442 PROTEIN YJJB-RELATED"/>
    <property type="match status" value="1"/>
</dbReference>
<evidence type="ECO:0000256" key="8">
    <source>
        <dbReference type="SAM" id="Phobius"/>
    </source>
</evidence>
<proteinExistence type="inferred from homology"/>
<dbReference type="KEGG" id="amur:ADH66_02935"/>
<feature type="transmembrane region" description="Helical" evidence="8">
    <location>
        <begin position="58"/>
        <end position="78"/>
    </location>
</feature>
<evidence type="ECO:0000256" key="6">
    <source>
        <dbReference type="ARBA" id="ARBA00023136"/>
    </source>
</evidence>
<dbReference type="Proteomes" id="UP000596035">
    <property type="component" value="Chromosome"/>
</dbReference>
<evidence type="ECO:0000313" key="13">
    <source>
        <dbReference type="Proteomes" id="UP000596035"/>
    </source>
</evidence>
<dbReference type="AlphaFoldDB" id="A0A1Z2XMN9"/>
<comment type="subcellular location">
    <subcellularLocation>
        <location evidence="1">Cell membrane</location>
        <topology evidence="1">Multi-pass membrane protein</topology>
    </subcellularLocation>
</comment>
<feature type="transmembrane region" description="Helical" evidence="8">
    <location>
        <begin position="125"/>
        <end position="146"/>
    </location>
</feature>
<dbReference type="RefSeq" id="WP_066535886.1">
    <property type="nucleotide sequence ID" value="NZ_CAJTCQ010000013.1"/>
</dbReference>
<keyword evidence="4 8" id="KW-0812">Transmembrane</keyword>
<evidence type="ECO:0000259" key="9">
    <source>
        <dbReference type="Pfam" id="PF12821"/>
    </source>
</evidence>
<evidence type="ECO:0000256" key="5">
    <source>
        <dbReference type="ARBA" id="ARBA00022989"/>
    </source>
</evidence>
<feature type="domain" description="Threonine/Serine exporter ThrE" evidence="9">
    <location>
        <begin position="13"/>
        <end position="140"/>
    </location>
</feature>